<dbReference type="InterPro" id="IPR000260">
    <property type="entry name" value="NADH4_N"/>
</dbReference>
<dbReference type="GO" id="GO:0012505">
    <property type="term" value="C:endomembrane system"/>
    <property type="evidence" value="ECO:0007669"/>
    <property type="project" value="UniProtKB-SubCell"/>
</dbReference>
<feature type="transmembrane region" description="Helical" evidence="10">
    <location>
        <begin position="109"/>
        <end position="126"/>
    </location>
</feature>
<keyword evidence="7 10" id="KW-0472">Membrane</keyword>
<dbReference type="PANTHER" id="PTHR43507">
    <property type="entry name" value="NADH-UBIQUINONE OXIDOREDUCTASE CHAIN 4"/>
    <property type="match status" value="1"/>
</dbReference>
<evidence type="ECO:0000256" key="9">
    <source>
        <dbReference type="SAM" id="MobiDB-lite"/>
    </source>
</evidence>
<dbReference type="Pfam" id="PF01059">
    <property type="entry name" value="Oxidored_q5_N"/>
    <property type="match status" value="1"/>
</dbReference>
<dbReference type="RefSeq" id="WP_039331343.1">
    <property type="nucleotide sequence ID" value="NZ_JRVC01000002.1"/>
</dbReference>
<dbReference type="GO" id="GO:0048039">
    <property type="term" value="F:ubiquinone binding"/>
    <property type="evidence" value="ECO:0007669"/>
    <property type="project" value="TreeGrafter"/>
</dbReference>
<feature type="domain" description="NADH:ubiquinone oxidoreductase chain 4 N-terminal" evidence="12">
    <location>
        <begin position="60"/>
        <end position="120"/>
    </location>
</feature>
<feature type="transmembrane region" description="Helical" evidence="10">
    <location>
        <begin position="79"/>
        <end position="102"/>
    </location>
</feature>
<dbReference type="EC" id="1.6.99.5" evidence="13"/>
<protein>
    <submittedName>
        <fullName evidence="13">Proton-translocating NADH-quinone oxidoreductase, chain M</fullName>
        <ecNumber evidence="13">1.6.99.5</ecNumber>
    </submittedName>
</protein>
<dbReference type="Pfam" id="PF00361">
    <property type="entry name" value="Proton_antipo_M"/>
    <property type="match status" value="1"/>
</dbReference>
<feature type="transmembrane region" description="Helical" evidence="10">
    <location>
        <begin position="32"/>
        <end position="51"/>
    </location>
</feature>
<evidence type="ECO:0000259" key="12">
    <source>
        <dbReference type="Pfam" id="PF01059"/>
    </source>
</evidence>
<gene>
    <name evidence="13" type="ORF">NJ75_00607</name>
</gene>
<keyword evidence="4" id="KW-1278">Translocase</keyword>
<dbReference type="GO" id="GO:0008137">
    <property type="term" value="F:NADH dehydrogenase (ubiquinone) activity"/>
    <property type="evidence" value="ECO:0007669"/>
    <property type="project" value="InterPro"/>
</dbReference>
<feature type="transmembrane region" description="Helical" evidence="10">
    <location>
        <begin position="201"/>
        <end position="219"/>
    </location>
</feature>
<feature type="transmembrane region" description="Helical" evidence="10">
    <location>
        <begin position="266"/>
        <end position="289"/>
    </location>
</feature>
<feature type="transmembrane region" description="Helical" evidence="10">
    <location>
        <begin position="446"/>
        <end position="463"/>
    </location>
</feature>
<keyword evidence="6" id="KW-0520">NAD</keyword>
<keyword evidence="13" id="KW-0560">Oxidoreductase</keyword>
<dbReference type="GO" id="GO:0042773">
    <property type="term" value="P:ATP synthesis coupled electron transport"/>
    <property type="evidence" value="ECO:0007669"/>
    <property type="project" value="InterPro"/>
</dbReference>
<evidence type="ECO:0000313" key="14">
    <source>
        <dbReference type="Proteomes" id="UP000031338"/>
    </source>
</evidence>
<evidence type="ECO:0000256" key="2">
    <source>
        <dbReference type="ARBA" id="ARBA00009025"/>
    </source>
</evidence>
<comment type="caution">
    <text evidence="13">The sequence shown here is derived from an EMBL/GenBank/DDBJ whole genome shotgun (WGS) entry which is preliminary data.</text>
</comment>
<proteinExistence type="inferred from homology"/>
<feature type="domain" description="NADH:quinone oxidoreductase/Mrp antiporter transmembrane" evidence="11">
    <location>
        <begin position="126"/>
        <end position="411"/>
    </location>
</feature>
<dbReference type="GO" id="GO:0003954">
    <property type="term" value="F:NADH dehydrogenase activity"/>
    <property type="evidence" value="ECO:0007669"/>
    <property type="project" value="TreeGrafter"/>
</dbReference>
<feature type="transmembrane region" description="Helical" evidence="10">
    <location>
        <begin position="296"/>
        <end position="316"/>
    </location>
</feature>
<sequence>MTGFPILSLMLLVPLVAAVACLVVPREQARSVALVATLINFVLGVILWAQFDIGGAQWQFTESAAIFSGFSWKLGIDGIALLLIALTVFLMPICIGASWTSIDKRQGEYYAAFLLMETLMIGVFAAQDLFLFYIMFEAGLIPMYLIIGVWGGAERIYASYKFFLYTLLGSVLMLIAMFWMVNEAGTTDIPTLMAYNFPVQAQTWLWLAFFASFAVKMPMWPVHTWLPDAHVQAPTGGSVILAGVLLKMGGYGFIRFSLPMFPEASAQFAPLIFGMSMAAVVITSLIALVQHDMKKLIAYSSVAHMAIVTIGLFAFNQQGLEGSMLIMLSHGLVAGALFLSVGVIYDRLHTREIARYGGLSINMPYYAVFLLLFTMASIGLPGTSGFVGEFLSLMGVYQISSWVALICTTGIILGAAYMLYLYRRIAYGEQKNADAAAMLDLDKREWAMMVPLAAVVLWMGVYPESFIAPMRKDIAALNARLAQAKPKGDAQVTAGKPMAAAHSEHEAAHGEAH</sequence>
<dbReference type="NCBIfam" id="NF004499">
    <property type="entry name" value="PRK05846.1-3"/>
    <property type="match status" value="1"/>
</dbReference>
<feature type="transmembrane region" description="Helical" evidence="10">
    <location>
        <begin position="399"/>
        <end position="422"/>
    </location>
</feature>
<dbReference type="NCBIfam" id="TIGR01972">
    <property type="entry name" value="NDH_I_M"/>
    <property type="match status" value="1"/>
</dbReference>
<dbReference type="STRING" id="48936.NJ75_00607"/>
<evidence type="ECO:0000259" key="11">
    <source>
        <dbReference type="Pfam" id="PF00361"/>
    </source>
</evidence>
<evidence type="ECO:0000256" key="6">
    <source>
        <dbReference type="ARBA" id="ARBA00023027"/>
    </source>
</evidence>
<feature type="compositionally biased region" description="Basic and acidic residues" evidence="9">
    <location>
        <begin position="502"/>
        <end position="513"/>
    </location>
</feature>
<reference evidence="13 14" key="1">
    <citation type="submission" date="2014-10" db="EMBL/GenBank/DDBJ databases">
        <title>Draft genome sequence of Novosphingobium subterraneum DSM 12447.</title>
        <authorList>
            <person name="Gan H.M."/>
            <person name="Gan H.Y."/>
            <person name="Savka M.A."/>
        </authorList>
    </citation>
    <scope>NUCLEOTIDE SEQUENCE [LARGE SCALE GENOMIC DNA]</scope>
    <source>
        <strain evidence="13 14">DSM 12447</strain>
    </source>
</reference>
<dbReference type="Proteomes" id="UP000031338">
    <property type="component" value="Unassembled WGS sequence"/>
</dbReference>
<feature type="transmembrane region" description="Helical" evidence="10">
    <location>
        <begin position="162"/>
        <end position="181"/>
    </location>
</feature>
<keyword evidence="3 8" id="KW-0812">Transmembrane</keyword>
<evidence type="ECO:0000256" key="7">
    <source>
        <dbReference type="ARBA" id="ARBA00023136"/>
    </source>
</evidence>
<feature type="transmembrane region" description="Helical" evidence="10">
    <location>
        <begin position="6"/>
        <end position="25"/>
    </location>
</feature>
<accession>A0A0B8ZRT3</accession>
<dbReference type="InterPro" id="IPR003918">
    <property type="entry name" value="NADH_UbQ_OxRdtase"/>
</dbReference>
<dbReference type="PATRIC" id="fig|48936.3.peg.614"/>
<dbReference type="PANTHER" id="PTHR43507:SF1">
    <property type="entry name" value="NADH-UBIQUINONE OXIDOREDUCTASE CHAIN 4"/>
    <property type="match status" value="1"/>
</dbReference>
<keyword evidence="5 10" id="KW-1133">Transmembrane helix</keyword>
<evidence type="ECO:0000313" key="13">
    <source>
        <dbReference type="EMBL" id="KHS49170.1"/>
    </source>
</evidence>
<dbReference type="InterPro" id="IPR001750">
    <property type="entry name" value="ND/Mrp_TM"/>
</dbReference>
<feature type="transmembrane region" description="Helical" evidence="10">
    <location>
        <begin position="365"/>
        <end position="387"/>
    </location>
</feature>
<feature type="transmembrane region" description="Helical" evidence="10">
    <location>
        <begin position="132"/>
        <end position="150"/>
    </location>
</feature>
<dbReference type="InterPro" id="IPR010227">
    <property type="entry name" value="NADH_Q_OxRdtase_chainM/4"/>
</dbReference>
<dbReference type="EMBL" id="JRVC01000002">
    <property type="protein sequence ID" value="KHS49170.1"/>
    <property type="molecule type" value="Genomic_DNA"/>
</dbReference>
<name>A0A0B8ZRT3_9SPHN</name>
<comment type="subcellular location">
    <subcellularLocation>
        <location evidence="1">Endomembrane system</location>
        <topology evidence="1">Multi-pass membrane protein</topology>
    </subcellularLocation>
    <subcellularLocation>
        <location evidence="8">Membrane</location>
        <topology evidence="8">Multi-pass membrane protein</topology>
    </subcellularLocation>
</comment>
<evidence type="ECO:0000256" key="5">
    <source>
        <dbReference type="ARBA" id="ARBA00022989"/>
    </source>
</evidence>
<organism evidence="13 14">
    <name type="scientific">Novosphingobium subterraneum</name>
    <dbReference type="NCBI Taxonomy" id="48936"/>
    <lineage>
        <taxon>Bacteria</taxon>
        <taxon>Pseudomonadati</taxon>
        <taxon>Pseudomonadota</taxon>
        <taxon>Alphaproteobacteria</taxon>
        <taxon>Sphingomonadales</taxon>
        <taxon>Sphingomonadaceae</taxon>
        <taxon>Novosphingobium</taxon>
    </lineage>
</organism>
<feature type="region of interest" description="Disordered" evidence="9">
    <location>
        <begin position="493"/>
        <end position="513"/>
    </location>
</feature>
<feature type="transmembrane region" description="Helical" evidence="10">
    <location>
        <begin position="231"/>
        <end position="254"/>
    </location>
</feature>
<evidence type="ECO:0000256" key="4">
    <source>
        <dbReference type="ARBA" id="ARBA00022967"/>
    </source>
</evidence>
<dbReference type="PRINTS" id="PR01437">
    <property type="entry name" value="NUOXDRDTASE4"/>
</dbReference>
<dbReference type="GO" id="GO:0016020">
    <property type="term" value="C:membrane"/>
    <property type="evidence" value="ECO:0007669"/>
    <property type="project" value="UniProtKB-SubCell"/>
</dbReference>
<dbReference type="AlphaFoldDB" id="A0A0B8ZRT3"/>
<comment type="similarity">
    <text evidence="2">Belongs to the complex I subunit 4 family.</text>
</comment>
<dbReference type="GO" id="GO:0015990">
    <property type="term" value="P:electron transport coupled proton transport"/>
    <property type="evidence" value="ECO:0007669"/>
    <property type="project" value="TreeGrafter"/>
</dbReference>
<evidence type="ECO:0000256" key="1">
    <source>
        <dbReference type="ARBA" id="ARBA00004127"/>
    </source>
</evidence>
<evidence type="ECO:0000256" key="3">
    <source>
        <dbReference type="ARBA" id="ARBA00022692"/>
    </source>
</evidence>
<evidence type="ECO:0000256" key="8">
    <source>
        <dbReference type="RuleBase" id="RU000320"/>
    </source>
</evidence>
<feature type="transmembrane region" description="Helical" evidence="10">
    <location>
        <begin position="322"/>
        <end position="345"/>
    </location>
</feature>
<evidence type="ECO:0000256" key="10">
    <source>
        <dbReference type="SAM" id="Phobius"/>
    </source>
</evidence>
<keyword evidence="14" id="KW-1185">Reference proteome</keyword>